<accession>A0AAI8VC00</accession>
<dbReference type="EMBL" id="CAUWAG010000003">
    <property type="protein sequence ID" value="CAJ2502145.1"/>
    <property type="molecule type" value="Genomic_DNA"/>
</dbReference>
<gene>
    <name evidence="2" type="ORF">KHLLAP_LOCUS2613</name>
</gene>
<keyword evidence="3" id="KW-1185">Reference proteome</keyword>
<feature type="compositionally biased region" description="Polar residues" evidence="1">
    <location>
        <begin position="229"/>
        <end position="252"/>
    </location>
</feature>
<feature type="compositionally biased region" description="Low complexity" evidence="1">
    <location>
        <begin position="134"/>
        <end position="156"/>
    </location>
</feature>
<name>A0AAI8VC00_9PEZI</name>
<reference evidence="2" key="1">
    <citation type="submission" date="2023-10" db="EMBL/GenBank/DDBJ databases">
        <authorList>
            <person name="Hackl T."/>
        </authorList>
    </citation>
    <scope>NUCLEOTIDE SEQUENCE</scope>
</reference>
<feature type="compositionally biased region" description="Polar residues" evidence="1">
    <location>
        <begin position="424"/>
        <end position="433"/>
    </location>
</feature>
<sequence length="465" mass="48609">MYAGNYGFPNNAAAAAAGSPYNGAPPPGSQNTPLQPGSAPNHMMYNSQQFPMGVPPGAGFPGNPNAMPGAGPAGMMQSTGMPHMAAANGQMPNYQTPYSTSPYGGGVPSSVAPQMNVPPNYAMGGGMPMAGLHMQPGMNAQQQQQQMMQQRMQSAQSNAGSMSTPTPQRNFQSQSSQRTPTPNSAQPSQQSQFAPPQNAQGPQQSQTPNNAQPHPQPQPQPSLSNNIQTPQTPTFPSSIQGSALNGTSSGSAPLSPVGDSRDKERVGVILEINNELLLEAMQIQNTQQILKKERSVSNGTDGTANEAEKLSEEEEILAQDYLQCMRRLQSNLAYLAALADKKGGAAAPNPAYLRAPTLNTSVKLRQMPGADENEVKAEAPTREETAKYMAELYSKLQGLYPGVDPSKEPVFPATAGRPGAAKPGTQTPGQSSPVPGKQKTPKLASSAPQQQVATAAAAHGLGSQM</sequence>
<feature type="compositionally biased region" description="Polar residues" evidence="1">
    <location>
        <begin position="157"/>
        <end position="178"/>
    </location>
</feature>
<organism evidence="2 3">
    <name type="scientific">Anthostomella pinea</name>
    <dbReference type="NCBI Taxonomy" id="933095"/>
    <lineage>
        <taxon>Eukaryota</taxon>
        <taxon>Fungi</taxon>
        <taxon>Dikarya</taxon>
        <taxon>Ascomycota</taxon>
        <taxon>Pezizomycotina</taxon>
        <taxon>Sordariomycetes</taxon>
        <taxon>Xylariomycetidae</taxon>
        <taxon>Xylariales</taxon>
        <taxon>Xylariaceae</taxon>
        <taxon>Anthostomella</taxon>
    </lineage>
</organism>
<proteinExistence type="predicted"/>
<feature type="compositionally biased region" description="Low complexity" evidence="1">
    <location>
        <begin position="55"/>
        <end position="75"/>
    </location>
</feature>
<comment type="caution">
    <text evidence="2">The sequence shown here is derived from an EMBL/GenBank/DDBJ whole genome shotgun (WGS) entry which is preliminary data.</text>
</comment>
<evidence type="ECO:0000313" key="2">
    <source>
        <dbReference type="EMBL" id="CAJ2502145.1"/>
    </source>
</evidence>
<dbReference type="Proteomes" id="UP001295740">
    <property type="component" value="Unassembled WGS sequence"/>
</dbReference>
<feature type="region of interest" description="Disordered" evidence="1">
    <location>
        <begin position="401"/>
        <end position="465"/>
    </location>
</feature>
<feature type="region of interest" description="Disordered" evidence="1">
    <location>
        <begin position="127"/>
        <end position="262"/>
    </location>
</feature>
<dbReference type="AlphaFoldDB" id="A0AAI8VC00"/>
<feature type="compositionally biased region" description="Low complexity" evidence="1">
    <location>
        <begin position="444"/>
        <end position="458"/>
    </location>
</feature>
<feature type="region of interest" description="Disordered" evidence="1">
    <location>
        <begin position="14"/>
        <end position="75"/>
    </location>
</feature>
<protein>
    <submittedName>
        <fullName evidence="2">Uu.00g049980.m01.CDS01</fullName>
    </submittedName>
</protein>
<evidence type="ECO:0000313" key="3">
    <source>
        <dbReference type="Proteomes" id="UP001295740"/>
    </source>
</evidence>
<feature type="compositionally biased region" description="Low complexity" evidence="1">
    <location>
        <begin position="179"/>
        <end position="213"/>
    </location>
</feature>
<evidence type="ECO:0000256" key="1">
    <source>
        <dbReference type="SAM" id="MobiDB-lite"/>
    </source>
</evidence>